<evidence type="ECO:0000256" key="11">
    <source>
        <dbReference type="ARBA" id="ARBA00022989"/>
    </source>
</evidence>
<feature type="transmembrane region" description="Helical" evidence="23">
    <location>
        <begin position="274"/>
        <end position="297"/>
    </location>
</feature>
<dbReference type="PANTHER" id="PTHR13414:SF9">
    <property type="entry name" value="PROTON-COUPLED ZINC ANTIPORTER SLC30A9, MITOCHONDRIAL"/>
    <property type="match status" value="1"/>
</dbReference>
<dbReference type="NCBIfam" id="TIGR01297">
    <property type="entry name" value="CDF"/>
    <property type="match status" value="1"/>
</dbReference>
<feature type="transmembrane region" description="Helical" evidence="23">
    <location>
        <begin position="323"/>
        <end position="347"/>
    </location>
</feature>
<feature type="region of interest" description="Disordered" evidence="22">
    <location>
        <begin position="31"/>
        <end position="51"/>
    </location>
</feature>
<dbReference type="GO" id="GO:0031966">
    <property type="term" value="C:mitochondrial membrane"/>
    <property type="evidence" value="ECO:0007669"/>
    <property type="project" value="UniProtKB-SubCell"/>
</dbReference>
<evidence type="ECO:0000256" key="23">
    <source>
        <dbReference type="SAM" id="Phobius"/>
    </source>
</evidence>
<evidence type="ECO:0000256" key="2">
    <source>
        <dbReference type="ARBA" id="ARBA00004225"/>
    </source>
</evidence>
<dbReference type="InterPro" id="IPR037129">
    <property type="entry name" value="XPA_sf"/>
</dbReference>
<evidence type="ECO:0000313" key="25">
    <source>
        <dbReference type="EMBL" id="KAI6649360.1"/>
    </source>
</evidence>
<evidence type="ECO:0000256" key="3">
    <source>
        <dbReference type="ARBA" id="ARBA00004240"/>
    </source>
</evidence>
<dbReference type="PANTHER" id="PTHR13414">
    <property type="entry name" value="HUEL-CATION TRANSPORTER"/>
    <property type="match status" value="1"/>
</dbReference>
<dbReference type="InterPro" id="IPR009061">
    <property type="entry name" value="DNA-bd_dom_put_sf"/>
</dbReference>
<keyword evidence="17" id="KW-0539">Nucleus</keyword>
<evidence type="ECO:0000256" key="22">
    <source>
        <dbReference type="SAM" id="MobiDB-lite"/>
    </source>
</evidence>
<keyword evidence="26" id="KW-1185">Reference proteome</keyword>
<keyword evidence="5" id="KW-0813">Transport</keyword>
<evidence type="ECO:0000256" key="16">
    <source>
        <dbReference type="ARBA" id="ARBA00023163"/>
    </source>
</evidence>
<dbReference type="Proteomes" id="UP001165289">
    <property type="component" value="Unassembled WGS sequence"/>
</dbReference>
<keyword evidence="7 23" id="KW-0812">Transmembrane</keyword>
<feature type="domain" description="Cation efflux protein transmembrane" evidence="24">
    <location>
        <begin position="175"/>
        <end position="382"/>
    </location>
</feature>
<feature type="transmembrane region" description="Helical" evidence="23">
    <location>
        <begin position="241"/>
        <end position="262"/>
    </location>
</feature>
<keyword evidence="12" id="KW-0805">Transcription regulation</keyword>
<feature type="transmembrane region" description="Helical" evidence="23">
    <location>
        <begin position="353"/>
        <end position="374"/>
    </location>
</feature>
<organism evidence="25 26">
    <name type="scientific">Oopsacas minuta</name>
    <dbReference type="NCBI Taxonomy" id="111878"/>
    <lineage>
        <taxon>Eukaryota</taxon>
        <taxon>Metazoa</taxon>
        <taxon>Porifera</taxon>
        <taxon>Hexactinellida</taxon>
        <taxon>Hexasterophora</taxon>
        <taxon>Lyssacinosida</taxon>
        <taxon>Leucopsacidae</taxon>
        <taxon>Oopsacas</taxon>
    </lineage>
</organism>
<keyword evidence="16" id="KW-0804">Transcription</keyword>
<evidence type="ECO:0000256" key="8">
    <source>
        <dbReference type="ARBA" id="ARBA00022824"/>
    </source>
</evidence>
<evidence type="ECO:0000256" key="15">
    <source>
        <dbReference type="ARBA" id="ARBA00023136"/>
    </source>
</evidence>
<evidence type="ECO:0000256" key="17">
    <source>
        <dbReference type="ARBA" id="ARBA00023242"/>
    </source>
</evidence>
<evidence type="ECO:0000256" key="12">
    <source>
        <dbReference type="ARBA" id="ARBA00023015"/>
    </source>
</evidence>
<dbReference type="InterPro" id="IPR027469">
    <property type="entry name" value="Cation_efflux_TMD_sf"/>
</dbReference>
<evidence type="ECO:0000256" key="18">
    <source>
        <dbReference type="ARBA" id="ARBA00033405"/>
    </source>
</evidence>
<keyword evidence="11 23" id="KW-1133">Transmembrane helix</keyword>
<accession>A0AAV7JLQ6</accession>
<evidence type="ECO:0000256" key="20">
    <source>
        <dbReference type="ARBA" id="ARBA00034922"/>
    </source>
</evidence>
<proteinExistence type="inferred from homology"/>
<evidence type="ECO:0000256" key="19">
    <source>
        <dbReference type="ARBA" id="ARBA00034845"/>
    </source>
</evidence>
<keyword evidence="14" id="KW-0496">Mitochondrion</keyword>
<dbReference type="SUPFAM" id="SSF161111">
    <property type="entry name" value="Cation efflux protein transmembrane domain-like"/>
    <property type="match status" value="1"/>
</dbReference>
<evidence type="ECO:0000256" key="7">
    <source>
        <dbReference type="ARBA" id="ARBA00022692"/>
    </source>
</evidence>
<dbReference type="InterPro" id="IPR040177">
    <property type="entry name" value="SLC30A9"/>
</dbReference>
<name>A0AAV7JLQ6_9METZ</name>
<feature type="compositionally biased region" description="Polar residues" evidence="22">
    <location>
        <begin position="32"/>
        <end position="51"/>
    </location>
</feature>
<comment type="similarity">
    <text evidence="4">Belongs to the cation diffusion facilitator (CDF) transporter (TC 2.A.4) family. SLC30A subfamily.</text>
</comment>
<keyword evidence="8" id="KW-0256">Endoplasmic reticulum</keyword>
<dbReference type="SUPFAM" id="SSF46955">
    <property type="entry name" value="Putative DNA-binding domain"/>
    <property type="match status" value="1"/>
</dbReference>
<gene>
    <name evidence="25" type="ORF">LOD99_11726</name>
</gene>
<dbReference type="GO" id="GO:0005634">
    <property type="term" value="C:nucleus"/>
    <property type="evidence" value="ECO:0007669"/>
    <property type="project" value="UniProtKB-SubCell"/>
</dbReference>
<dbReference type="CDD" id="cd21078">
    <property type="entry name" value="NTD_ZNT9"/>
    <property type="match status" value="1"/>
</dbReference>
<dbReference type="GO" id="GO:0006829">
    <property type="term" value="P:zinc ion transport"/>
    <property type="evidence" value="ECO:0007669"/>
    <property type="project" value="UniProtKB-KW"/>
</dbReference>
<dbReference type="InterPro" id="IPR058533">
    <property type="entry name" value="Cation_efflux_TM"/>
</dbReference>
<dbReference type="GO" id="GO:0005783">
    <property type="term" value="C:endoplasmic reticulum"/>
    <property type="evidence" value="ECO:0007669"/>
    <property type="project" value="UniProtKB-SubCell"/>
</dbReference>
<keyword evidence="15 23" id="KW-0472">Membrane</keyword>
<dbReference type="Gene3D" id="3.90.530.10">
    <property type="entry name" value="XPA C-terminal domain"/>
    <property type="match status" value="1"/>
</dbReference>
<protein>
    <recommendedName>
        <fullName evidence="19">Proton-coupled zinc antiporter SLC30A9, mitochondrial</fullName>
    </recommendedName>
    <alternativeName>
        <fullName evidence="18">Solute carrier family 30 member 9</fullName>
    </alternativeName>
    <alternativeName>
        <fullName evidence="20">Zinc transporter 9</fullName>
    </alternativeName>
</protein>
<feature type="transmembrane region" description="Helical" evidence="23">
    <location>
        <begin position="163"/>
        <end position="182"/>
    </location>
</feature>
<evidence type="ECO:0000256" key="14">
    <source>
        <dbReference type="ARBA" id="ARBA00023128"/>
    </source>
</evidence>
<comment type="subcellular location">
    <subcellularLocation>
        <location evidence="3">Endoplasmic reticulum</location>
    </subcellularLocation>
    <subcellularLocation>
        <location evidence="2">Mitochondrion membrane</location>
        <topology evidence="2">Multi-pass membrane protein</topology>
    </subcellularLocation>
    <subcellularLocation>
        <location evidence="1">Nucleus</location>
    </subcellularLocation>
</comment>
<evidence type="ECO:0000256" key="13">
    <source>
        <dbReference type="ARBA" id="ARBA00023065"/>
    </source>
</evidence>
<dbReference type="Pfam" id="PF01545">
    <property type="entry name" value="Cation_efflux"/>
    <property type="match status" value="1"/>
</dbReference>
<dbReference type="GO" id="GO:0006882">
    <property type="term" value="P:intracellular zinc ion homeostasis"/>
    <property type="evidence" value="ECO:0007669"/>
    <property type="project" value="TreeGrafter"/>
</dbReference>
<dbReference type="AlphaFoldDB" id="A0AAV7JLQ6"/>
<sequence length="500" mass="55930">MFAIHRIGHVLLRGNNKYIVYSTKPFPPSFIPHTQPTLSQKPLKTSSTESPPSYYRNTFISPVRAMNDYQLELKHLELLQPRMVRSAFSTDPAYEKCYLKSEVEQKALEVWGSFKKLELERTRRSRLMQDDEVRSKILAGLIGRMKKANTLSTMDEYRKRKHIFLGGSGRVVGFAVLSNLFVLTLKLSTYLYTGSSSLLSEAIHSFADLCNQILLAIGIALSTRDPSPDHPYGFATARYIYSLMSGMSVFFLGAGMSVYHGISSFYQAPEYTSLPSALLVLGASFVIESITLCMAVIQIREAARLSGVTFRDYILRGRDPSSVAVLLEDSVSVLGVLTAGTCLTLTYATGSHVYDAIGSVCIGGLLGAVALFLIKRNSDALMGRSIPPERLRHIIDLLERDRVIRSVHDVKALDLGADTIRFKAEINFDGNELARLHLDKQNMNSLLDKTRSIDSEDELYTFMISHGEQIIDTLAVEVDRLEKEIKKRFPEAKHVDLEVL</sequence>
<dbReference type="GO" id="GO:0008324">
    <property type="term" value="F:monoatomic cation transmembrane transporter activity"/>
    <property type="evidence" value="ECO:0007669"/>
    <property type="project" value="InterPro"/>
</dbReference>
<evidence type="ECO:0000256" key="9">
    <source>
        <dbReference type="ARBA" id="ARBA00022833"/>
    </source>
</evidence>
<reference evidence="25 26" key="1">
    <citation type="journal article" date="2023" name="BMC Biol.">
        <title>The compact genome of the sponge Oopsacas minuta (Hexactinellida) is lacking key metazoan core genes.</title>
        <authorList>
            <person name="Santini S."/>
            <person name="Schenkelaars Q."/>
            <person name="Jourda C."/>
            <person name="Duchesne M."/>
            <person name="Belahbib H."/>
            <person name="Rocher C."/>
            <person name="Selva M."/>
            <person name="Riesgo A."/>
            <person name="Vervoort M."/>
            <person name="Leys S.P."/>
            <person name="Kodjabachian L."/>
            <person name="Le Bivic A."/>
            <person name="Borchiellini C."/>
            <person name="Claverie J.M."/>
            <person name="Renard E."/>
        </authorList>
    </citation>
    <scope>NUCLEOTIDE SEQUENCE [LARGE SCALE GENOMIC DNA]</scope>
    <source>
        <strain evidence="25">SPO-2</strain>
    </source>
</reference>
<dbReference type="EMBL" id="JAKMXF010000321">
    <property type="protein sequence ID" value="KAI6649360.1"/>
    <property type="molecule type" value="Genomic_DNA"/>
</dbReference>
<dbReference type="InterPro" id="IPR002524">
    <property type="entry name" value="Cation_efflux"/>
</dbReference>
<evidence type="ECO:0000256" key="6">
    <source>
        <dbReference type="ARBA" id="ARBA00022449"/>
    </source>
</evidence>
<evidence type="ECO:0000313" key="26">
    <source>
        <dbReference type="Proteomes" id="UP001165289"/>
    </source>
</evidence>
<evidence type="ECO:0000256" key="10">
    <source>
        <dbReference type="ARBA" id="ARBA00022906"/>
    </source>
</evidence>
<keyword evidence="6" id="KW-0050">Antiport</keyword>
<evidence type="ECO:0000256" key="1">
    <source>
        <dbReference type="ARBA" id="ARBA00004123"/>
    </source>
</evidence>
<dbReference type="Gene3D" id="1.20.1510.10">
    <property type="entry name" value="Cation efflux protein transmembrane domain"/>
    <property type="match status" value="1"/>
</dbReference>
<evidence type="ECO:0000259" key="24">
    <source>
        <dbReference type="Pfam" id="PF01545"/>
    </source>
</evidence>
<keyword evidence="10" id="KW-0864">Zinc transport</keyword>
<evidence type="ECO:0000256" key="4">
    <source>
        <dbReference type="ARBA" id="ARBA00008873"/>
    </source>
</evidence>
<evidence type="ECO:0000256" key="5">
    <source>
        <dbReference type="ARBA" id="ARBA00022448"/>
    </source>
</evidence>
<comment type="caution">
    <text evidence="25">The sequence shown here is derived from an EMBL/GenBank/DDBJ whole genome shotgun (WGS) entry which is preliminary data.</text>
</comment>
<keyword evidence="13" id="KW-0406">Ion transport</keyword>
<evidence type="ECO:0000256" key="21">
    <source>
        <dbReference type="ARBA" id="ARBA00048349"/>
    </source>
</evidence>
<comment type="catalytic activity">
    <reaction evidence="21">
        <text>Zn(2+)(in) + 2 H(+)(out) = Zn(2+)(out) + 2 H(+)(in)</text>
        <dbReference type="Rhea" id="RHEA:72627"/>
        <dbReference type="ChEBI" id="CHEBI:15378"/>
        <dbReference type="ChEBI" id="CHEBI:29105"/>
    </reaction>
</comment>
<keyword evidence="9" id="KW-0862">Zinc</keyword>
<dbReference type="GO" id="GO:0015297">
    <property type="term" value="F:antiporter activity"/>
    <property type="evidence" value="ECO:0007669"/>
    <property type="project" value="UniProtKB-KW"/>
</dbReference>